<name>A0A433VQ37_9CYAN</name>
<dbReference type="Proteomes" id="UP000271624">
    <property type="component" value="Unassembled WGS sequence"/>
</dbReference>
<keyword evidence="3" id="KW-1185">Reference proteome</keyword>
<dbReference type="PANTHER" id="PTHR46844">
    <property type="entry name" value="SLR5058 PROTEIN"/>
    <property type="match status" value="1"/>
</dbReference>
<dbReference type="EMBL" id="RSCL01000003">
    <property type="protein sequence ID" value="RUT08209.1"/>
    <property type="molecule type" value="Genomic_DNA"/>
</dbReference>
<dbReference type="PROSITE" id="PS50837">
    <property type="entry name" value="NACHT"/>
    <property type="match status" value="1"/>
</dbReference>
<dbReference type="PANTHER" id="PTHR46844:SF1">
    <property type="entry name" value="SLR5058 PROTEIN"/>
    <property type="match status" value="1"/>
</dbReference>
<dbReference type="CDD" id="cd00267">
    <property type="entry name" value="ABC_ATPase"/>
    <property type="match status" value="1"/>
</dbReference>
<reference evidence="2" key="2">
    <citation type="journal article" date="2019" name="Genome Biol. Evol.">
        <title>Day and night: Metabolic profiles and evolutionary relationships of six axenic non-marine cyanobacteria.</title>
        <authorList>
            <person name="Will S.E."/>
            <person name="Henke P."/>
            <person name="Boedeker C."/>
            <person name="Huang S."/>
            <person name="Brinkmann H."/>
            <person name="Rohde M."/>
            <person name="Jarek M."/>
            <person name="Friedl T."/>
            <person name="Seufert S."/>
            <person name="Schumacher M."/>
            <person name="Overmann J."/>
            <person name="Neumann-Schaal M."/>
            <person name="Petersen J."/>
        </authorList>
    </citation>
    <scope>NUCLEOTIDE SEQUENCE [LARGE SCALE GENOMIC DNA]</scope>
    <source>
        <strain evidence="2">PCC 7102</strain>
    </source>
</reference>
<evidence type="ECO:0000259" key="1">
    <source>
        <dbReference type="PROSITE" id="PS50837"/>
    </source>
</evidence>
<proteinExistence type="predicted"/>
<evidence type="ECO:0000313" key="3">
    <source>
        <dbReference type="Proteomes" id="UP000271624"/>
    </source>
</evidence>
<comment type="caution">
    <text evidence="2">The sequence shown here is derived from an EMBL/GenBank/DDBJ whole genome shotgun (WGS) entry which is preliminary data.</text>
</comment>
<evidence type="ECO:0000313" key="2">
    <source>
        <dbReference type="EMBL" id="RUT08209.1"/>
    </source>
</evidence>
<dbReference type="AlphaFoldDB" id="A0A433VQ37"/>
<organism evidence="2 3">
    <name type="scientific">Dulcicalothrix desertica PCC 7102</name>
    <dbReference type="NCBI Taxonomy" id="232991"/>
    <lineage>
        <taxon>Bacteria</taxon>
        <taxon>Bacillati</taxon>
        <taxon>Cyanobacteriota</taxon>
        <taxon>Cyanophyceae</taxon>
        <taxon>Nostocales</taxon>
        <taxon>Calotrichaceae</taxon>
        <taxon>Dulcicalothrix</taxon>
    </lineage>
</organism>
<feature type="domain" description="NACHT" evidence="1">
    <location>
        <begin position="278"/>
        <end position="411"/>
    </location>
</feature>
<reference evidence="2" key="1">
    <citation type="submission" date="2018-12" db="EMBL/GenBank/DDBJ databases">
        <authorList>
            <person name="Will S."/>
            <person name="Neumann-Schaal M."/>
            <person name="Henke P."/>
        </authorList>
    </citation>
    <scope>NUCLEOTIDE SEQUENCE</scope>
    <source>
        <strain evidence="2">PCC 7102</strain>
    </source>
</reference>
<gene>
    <name evidence="2" type="ORF">DSM106972_013770</name>
</gene>
<sequence>MTTAPQESNYLSETDDTELDKLVTTLELSDGGTIIFAIAPDSSPQHPVVEQFKTLLSDCDENFQIQNFFYSDNSLYNFLYSLDNQANIQQEASRKLIMAFGIDQLPLPRLVREMKQLNLGRESIFNRDIVLIFWLNKSEFLKEFSNRAPDFWDWRNKVVTFETRPVLNPLLYSYLERLIAENSYLKISGVMQVQRQVDIFLDQIYVSLQAVRRQEVVETERHELSNYTQRLTIGNSSPHDLDEPSYYDEPVVLESSFSTTTKTITQKLDLSEAVRQNQYNVILGAPGAGKTTLLRYLALHYAVAKRDSQEIVTDGEQELGRTLLPVFFRIADYAERLDKQPNLSLLDYLRQYHAEAEVIARILETMQQGQCLILLDGLDEVFDQESRRQIVERINQFADEFAGNKFVITSRIAGYRDVQLSSRFAEFTIEDMDSEEVEKFLHRWCRAVEKAQQPEATEEQWQTAGDNQTREILEAIEGNEGVKRLTANPLLLTILSLIHRNGARLPNRRVELYALAVKTLIEDWQLSKKLPDAPTVVLKETEVVRLLAPLAYWMHEEKPSGLVTQAEVEQQLAEKLAELNDIEPDTESVRQAVEEFLRKVRETTGLFVERAPGIYGFMHLTFEEYFVARYIADNDQSEILSLIDKHFYEPRWNEPILLALGYYGIHFNAQVDKLLKKLFSKLDAYEPTLQGGDIKFKNSLSHDAILVWSNSLEKSETSKFELNLKDLIFAGEVLTQVEVSNSSIRKKIIQKLVTTLICLDTDGIDDIIKQLLKLLRRIESFTQKGEVFALLKQAANDSNLSEENRVKLQLAILFVACGKADMQLVNCVIDIVGTLNAILFCGIRYLVKELGEEMSSALKNCQYINIDRNSIKALKFMIFMSYLREDNYEKAVNLFE</sequence>
<dbReference type="Pfam" id="PF05729">
    <property type="entry name" value="NACHT"/>
    <property type="match status" value="1"/>
</dbReference>
<dbReference type="RefSeq" id="WP_233787725.1">
    <property type="nucleotide sequence ID" value="NZ_RSCL01000003.1"/>
</dbReference>
<dbReference type="InterPro" id="IPR007111">
    <property type="entry name" value="NACHT_NTPase"/>
</dbReference>
<accession>A0A433VQ37</accession>
<dbReference type="InterPro" id="IPR027417">
    <property type="entry name" value="P-loop_NTPase"/>
</dbReference>
<protein>
    <recommendedName>
        <fullName evidence="1">NACHT domain-containing protein</fullName>
    </recommendedName>
</protein>
<dbReference type="Gene3D" id="3.40.50.300">
    <property type="entry name" value="P-loop containing nucleotide triphosphate hydrolases"/>
    <property type="match status" value="1"/>
</dbReference>
<dbReference type="SUPFAM" id="SSF52540">
    <property type="entry name" value="P-loop containing nucleoside triphosphate hydrolases"/>
    <property type="match status" value="1"/>
</dbReference>